<feature type="domain" description="Electron transfer flavoprotein alpha/beta-subunit N-terminal" evidence="2">
    <location>
        <begin position="13"/>
        <end position="206"/>
    </location>
</feature>
<accession>A0A173TB84</accession>
<dbReference type="GO" id="GO:0009055">
    <property type="term" value="F:electron transfer activity"/>
    <property type="evidence" value="ECO:0007669"/>
    <property type="project" value="InterPro"/>
</dbReference>
<dbReference type="PIRSF" id="PIRSF000090">
    <property type="entry name" value="Beta-ETF"/>
    <property type="match status" value="1"/>
</dbReference>
<gene>
    <name evidence="3" type="primary">etfB_5</name>
    <name evidence="4" type="ORF">ERS852425_03032</name>
    <name evidence="3" type="ORF">ERS852571_01852</name>
    <name evidence="5" type="ORF">RBI15_03725</name>
</gene>
<name>A0A173TB84_ANAHA</name>
<dbReference type="InterPro" id="IPR012255">
    <property type="entry name" value="ETF_b"/>
</dbReference>
<evidence type="ECO:0000313" key="3">
    <source>
        <dbReference type="EMBL" id="CUM99207.1"/>
    </source>
</evidence>
<evidence type="ECO:0000313" key="4">
    <source>
        <dbReference type="EMBL" id="CUN16333.1"/>
    </source>
</evidence>
<dbReference type="EMBL" id="CP132968">
    <property type="protein sequence ID" value="WMD17229.1"/>
    <property type="molecule type" value="Genomic_DNA"/>
</dbReference>
<dbReference type="InterPro" id="IPR014729">
    <property type="entry name" value="Rossmann-like_a/b/a_fold"/>
</dbReference>
<dbReference type="EMBL" id="CYXT01000031">
    <property type="protein sequence ID" value="CUN16333.1"/>
    <property type="molecule type" value="Genomic_DNA"/>
</dbReference>
<sequence length="252" mass="28207">MRFVVILKQIPDDSIKDEYQDVDQLNDSDKNVIKEALDLRDRYGGTVDVIGFGPLSAEDVMKETLTYGIDDAFLISDPQFADMDVSQVAKIVAAVIKKLDPYDLVLCGRQAIDGDSAHMASMTSCALEIPLIAYSDEITEMKDGSVFATCMGDQMAYKVEAKTPAMILSIREKNKNRFPSVPDIMKTYDGTYKTKILTNEDLNLSVTKRKVTQLRKYEVKSSKQQKLVMIGGKDEEEKATQILQLLKQKSVI</sequence>
<dbReference type="SUPFAM" id="SSF52402">
    <property type="entry name" value="Adenine nucleotide alpha hydrolases-like"/>
    <property type="match status" value="1"/>
</dbReference>
<dbReference type="Gene3D" id="3.40.50.620">
    <property type="entry name" value="HUPs"/>
    <property type="match status" value="1"/>
</dbReference>
<dbReference type="PANTHER" id="PTHR21294:SF17">
    <property type="entry name" value="PROTEIN FIXA"/>
    <property type="match status" value="1"/>
</dbReference>
<protein>
    <recommendedName>
        <fullName evidence="1">Electron transfer flavoprotein small subunit</fullName>
    </recommendedName>
</protein>
<dbReference type="AlphaFoldDB" id="A0A173TB84"/>
<organism evidence="3 6">
    <name type="scientific">Anaerostipes hadrus</name>
    <dbReference type="NCBI Taxonomy" id="649756"/>
    <lineage>
        <taxon>Bacteria</taxon>
        <taxon>Bacillati</taxon>
        <taxon>Bacillota</taxon>
        <taxon>Clostridia</taxon>
        <taxon>Lachnospirales</taxon>
        <taxon>Lachnospiraceae</taxon>
        <taxon>Anaerostipes</taxon>
    </lineage>
</organism>
<evidence type="ECO:0000259" key="2">
    <source>
        <dbReference type="SMART" id="SM00893"/>
    </source>
</evidence>
<evidence type="ECO:0000256" key="1">
    <source>
        <dbReference type="ARBA" id="ARBA00042002"/>
    </source>
</evidence>
<dbReference type="Proteomes" id="UP000095553">
    <property type="component" value="Unassembled WGS sequence"/>
</dbReference>
<reference evidence="5" key="2">
    <citation type="submission" date="2023-08" db="EMBL/GenBank/DDBJ databases">
        <title>Complete Genome Sequences of butyrate producing Anaerostipes hadrus strains BA1 and GIF7 isolated from the terminal ileum of a healthy lean male.</title>
        <authorList>
            <person name="Low A."/>
            <person name="Sheludchenko M."/>
            <person name="Cheng H.E."/>
            <person name="Koh X.Q."/>
            <person name="Lee J."/>
        </authorList>
    </citation>
    <scope>NUCLEOTIDE SEQUENCE</scope>
    <source>
        <strain evidence="5">BA1</strain>
    </source>
</reference>
<dbReference type="InterPro" id="IPR014730">
    <property type="entry name" value="ETF_a/b_N"/>
</dbReference>
<dbReference type="SMART" id="SM00893">
    <property type="entry name" value="ETF"/>
    <property type="match status" value="1"/>
</dbReference>
<dbReference type="RefSeq" id="WP_055072906.1">
    <property type="nucleotide sequence ID" value="NZ_CP132968.1"/>
</dbReference>
<dbReference type="Proteomes" id="UP001243496">
    <property type="component" value="Chromosome"/>
</dbReference>
<dbReference type="Proteomes" id="UP000095598">
    <property type="component" value="Unassembled WGS sequence"/>
</dbReference>
<reference evidence="6 7" key="1">
    <citation type="submission" date="2015-09" db="EMBL/GenBank/DDBJ databases">
        <authorList>
            <consortium name="Pathogen Informatics"/>
        </authorList>
    </citation>
    <scope>NUCLEOTIDE SEQUENCE [LARGE SCALE GENOMIC DNA]</scope>
    <source>
        <strain evidence="4 7">2789STDY5608868</strain>
        <strain evidence="3 6">2789STDY5834959</strain>
    </source>
</reference>
<dbReference type="EMBL" id="CYXY01000010">
    <property type="protein sequence ID" value="CUM99207.1"/>
    <property type="molecule type" value="Genomic_DNA"/>
</dbReference>
<proteinExistence type="predicted"/>
<evidence type="ECO:0000313" key="7">
    <source>
        <dbReference type="Proteomes" id="UP000095598"/>
    </source>
</evidence>
<dbReference type="GeneID" id="92740484"/>
<evidence type="ECO:0000313" key="6">
    <source>
        <dbReference type="Proteomes" id="UP000095553"/>
    </source>
</evidence>
<dbReference type="PANTHER" id="PTHR21294">
    <property type="entry name" value="ELECTRON TRANSFER FLAVOPROTEIN BETA-SUBUNIT"/>
    <property type="match status" value="1"/>
</dbReference>
<evidence type="ECO:0000313" key="5">
    <source>
        <dbReference type="EMBL" id="WMD17229.1"/>
    </source>
</evidence>
<dbReference type="Pfam" id="PF01012">
    <property type="entry name" value="ETF"/>
    <property type="match status" value="1"/>
</dbReference>